<dbReference type="Proteomes" id="UP000075359">
    <property type="component" value="Unassembled WGS sequence"/>
</dbReference>
<dbReference type="EMBL" id="LNKT01000001">
    <property type="protein sequence ID" value="KYJ87518.1"/>
    <property type="molecule type" value="Genomic_DNA"/>
</dbReference>
<sequence>MNNTTSLTQQSTSWLSPIQLQHEYGLKISLQAKLRMDRKIPYSKINGKTIRYSRAKIDKWLEDSEVL</sequence>
<protein>
    <recommendedName>
        <fullName evidence="3">Helix-turn-helix domain-containing protein</fullName>
    </recommendedName>
</protein>
<organism evidence="1 2">
    <name type="scientific">Sulfurovum riftiae</name>
    <dbReference type="NCBI Taxonomy" id="1630136"/>
    <lineage>
        <taxon>Bacteria</taxon>
        <taxon>Pseudomonadati</taxon>
        <taxon>Campylobacterota</taxon>
        <taxon>Epsilonproteobacteria</taxon>
        <taxon>Campylobacterales</taxon>
        <taxon>Sulfurovaceae</taxon>
        <taxon>Sulfurovum</taxon>
    </lineage>
</organism>
<name>A0A151CJ01_9BACT</name>
<dbReference type="AlphaFoldDB" id="A0A151CJ01"/>
<evidence type="ECO:0000313" key="2">
    <source>
        <dbReference type="Proteomes" id="UP000075359"/>
    </source>
</evidence>
<evidence type="ECO:0008006" key="3">
    <source>
        <dbReference type="Google" id="ProtNLM"/>
    </source>
</evidence>
<accession>A0A151CJ01</accession>
<proteinExistence type="predicted"/>
<gene>
    <name evidence="1" type="ORF">AS592_10450</name>
</gene>
<dbReference type="STRING" id="1630136.AS592_10450"/>
<evidence type="ECO:0000313" key="1">
    <source>
        <dbReference type="EMBL" id="KYJ87518.1"/>
    </source>
</evidence>
<reference evidence="1 2" key="1">
    <citation type="submission" date="2015-11" db="EMBL/GenBank/DDBJ databases">
        <title>Draft genome of Sulfurovum riftiae 1812E, a member of the Epsilonproteobacteria isolated from the tube of the deep-sea hydrothermal vent tubewom Riftia pachyptila.</title>
        <authorList>
            <person name="Vetriani C."/>
            <person name="Giovannelli D."/>
        </authorList>
    </citation>
    <scope>NUCLEOTIDE SEQUENCE [LARGE SCALE GENOMIC DNA]</scope>
    <source>
        <strain evidence="1 2">1812E</strain>
    </source>
</reference>
<comment type="caution">
    <text evidence="1">The sequence shown here is derived from an EMBL/GenBank/DDBJ whole genome shotgun (WGS) entry which is preliminary data.</text>
</comment>
<keyword evidence="2" id="KW-1185">Reference proteome</keyword>